<dbReference type="GO" id="GO:0051997">
    <property type="term" value="F:2-oxo-4-hydroxy-4-carboxy-5-ureidoimidazoline decarboxylase activity"/>
    <property type="evidence" value="ECO:0007669"/>
    <property type="project" value="UniProtKB-EC"/>
</dbReference>
<evidence type="ECO:0000256" key="6">
    <source>
        <dbReference type="ARBA" id="ARBA00023239"/>
    </source>
</evidence>
<comment type="catalytic activity">
    <reaction evidence="1">
        <text>5-hydroxy-2-oxo-4-ureido-2,5-dihydro-1H-imidazole-5-carboxylate + H(+) = (S)-allantoin + CO2</text>
        <dbReference type="Rhea" id="RHEA:26301"/>
        <dbReference type="ChEBI" id="CHEBI:15378"/>
        <dbReference type="ChEBI" id="CHEBI:15678"/>
        <dbReference type="ChEBI" id="CHEBI:16526"/>
        <dbReference type="ChEBI" id="CHEBI:58639"/>
        <dbReference type="EC" id="4.1.1.97"/>
    </reaction>
</comment>
<dbReference type="Pfam" id="PF09349">
    <property type="entry name" value="OHCU_decarbox"/>
    <property type="match status" value="1"/>
</dbReference>
<dbReference type="RefSeq" id="WP_232186320.1">
    <property type="nucleotide sequence ID" value="NZ_JAIOAP010000008.1"/>
</dbReference>
<reference evidence="8 9" key="1">
    <citation type="journal article" date="2023" name="Genome Announc.">
        <title>Pan-Genome Analyses of the Genus Cohnella and Proposal of the Novel Species Cohnella silvisoli sp. nov., Isolated from Forest Soil.</title>
        <authorList>
            <person name="Wang C."/>
            <person name="Mao L."/>
            <person name="Bao G."/>
            <person name="Zhu H."/>
        </authorList>
    </citation>
    <scope>NUCLEOTIDE SEQUENCE [LARGE SCALE GENOMIC DNA]</scope>
    <source>
        <strain evidence="8 9">NL03-T5-1</strain>
    </source>
</reference>
<gene>
    <name evidence="8" type="primary">uraD</name>
    <name evidence="8" type="ORF">QJS35_16185</name>
</gene>
<evidence type="ECO:0000313" key="9">
    <source>
        <dbReference type="Proteomes" id="UP001493487"/>
    </source>
</evidence>
<dbReference type="InterPro" id="IPR018020">
    <property type="entry name" value="OHCU_decarboxylase"/>
</dbReference>
<comment type="pathway">
    <text evidence="2">Purine metabolism; urate degradation; (S)-allantoin from urate: step 3/3.</text>
</comment>
<name>A0ABV1KWQ9_9BACL</name>
<dbReference type="PANTHER" id="PTHR43466">
    <property type="entry name" value="2-OXO-4-HYDROXY-4-CARBOXY-5-UREIDOIMIDAZOLINE DECARBOXYLASE-RELATED"/>
    <property type="match status" value="1"/>
</dbReference>
<evidence type="ECO:0000313" key="8">
    <source>
        <dbReference type="EMBL" id="MEQ4483937.1"/>
    </source>
</evidence>
<proteinExistence type="predicted"/>
<accession>A0ABV1KWQ9</accession>
<dbReference type="InterPro" id="IPR017580">
    <property type="entry name" value="OHCU_decarboxylase-1"/>
</dbReference>
<keyword evidence="4" id="KW-0659">Purine metabolism</keyword>
<dbReference type="EC" id="4.1.1.97" evidence="3"/>
<organism evidence="8 9">
    <name type="scientific">Cohnella silvisoli</name>
    <dbReference type="NCBI Taxonomy" id="2873699"/>
    <lineage>
        <taxon>Bacteria</taxon>
        <taxon>Bacillati</taxon>
        <taxon>Bacillota</taxon>
        <taxon>Bacilli</taxon>
        <taxon>Bacillales</taxon>
        <taxon>Paenibacillaceae</taxon>
        <taxon>Cohnella</taxon>
    </lineage>
</organism>
<dbReference type="Gene3D" id="1.10.3330.10">
    <property type="entry name" value="Oxo-4-hydroxy-4-carboxy-5-ureidoimidazoline decarboxylase"/>
    <property type="match status" value="1"/>
</dbReference>
<evidence type="ECO:0000259" key="7">
    <source>
        <dbReference type="Pfam" id="PF09349"/>
    </source>
</evidence>
<comment type="caution">
    <text evidence="8">The sequence shown here is derived from an EMBL/GenBank/DDBJ whole genome shotgun (WGS) entry which is preliminary data.</text>
</comment>
<protein>
    <recommendedName>
        <fullName evidence="3">2-oxo-4-hydroxy-4-carboxy-5-ureidoimidazoline decarboxylase</fullName>
        <ecNumber evidence="3">4.1.1.97</ecNumber>
    </recommendedName>
</protein>
<evidence type="ECO:0000256" key="4">
    <source>
        <dbReference type="ARBA" id="ARBA00022631"/>
    </source>
</evidence>
<dbReference type="EMBL" id="JASKHM010000009">
    <property type="protein sequence ID" value="MEQ4483937.1"/>
    <property type="molecule type" value="Genomic_DNA"/>
</dbReference>
<evidence type="ECO:0000256" key="3">
    <source>
        <dbReference type="ARBA" id="ARBA00012257"/>
    </source>
</evidence>
<dbReference type="PANTHER" id="PTHR43466:SF1">
    <property type="entry name" value="2-OXO-4-HYDROXY-4-CARBOXY-5-UREIDOIMIDAZOLINE DECARBOXYLASE-RELATED"/>
    <property type="match status" value="1"/>
</dbReference>
<keyword evidence="6 8" id="KW-0456">Lyase</keyword>
<sequence>MRTKLRIPMLVISKMSREQFTEVLGGIFEHAPWVAASAWELRPFKSRKELHDRMMDVVKRAPKETVTALFRGHPDLATRLQVTEYSASEQHGAGLDQLTQEEYEHFVAYNRDYTEKFGFPFIMAVKGKGRSEILIAMKTRINHSEAEERETALVEIGKITGFRMEDLLEA</sequence>
<evidence type="ECO:0000256" key="5">
    <source>
        <dbReference type="ARBA" id="ARBA00022793"/>
    </source>
</evidence>
<dbReference type="SUPFAM" id="SSF158694">
    <property type="entry name" value="UraD-Like"/>
    <property type="match status" value="1"/>
</dbReference>
<keyword evidence="5" id="KW-0210">Decarboxylase</keyword>
<dbReference type="NCBIfam" id="TIGR03164">
    <property type="entry name" value="UHCUDC"/>
    <property type="match status" value="1"/>
</dbReference>
<dbReference type="Proteomes" id="UP001493487">
    <property type="component" value="Unassembled WGS sequence"/>
</dbReference>
<dbReference type="InterPro" id="IPR036778">
    <property type="entry name" value="OHCU_decarboxylase_sf"/>
</dbReference>
<evidence type="ECO:0000256" key="1">
    <source>
        <dbReference type="ARBA" id="ARBA00001163"/>
    </source>
</evidence>
<evidence type="ECO:0000256" key="2">
    <source>
        <dbReference type="ARBA" id="ARBA00004754"/>
    </source>
</evidence>
<feature type="domain" description="Oxo-4-hydroxy-4-carboxy-5-ureidoimidazoline decarboxylase" evidence="7">
    <location>
        <begin position="14"/>
        <end position="165"/>
    </location>
</feature>
<keyword evidence="9" id="KW-1185">Reference proteome</keyword>